<evidence type="ECO:0000313" key="2">
    <source>
        <dbReference type="EMBL" id="VDM36189.1"/>
    </source>
</evidence>
<keyword evidence="1" id="KW-0472">Membrane</keyword>
<reference evidence="2 3" key="2">
    <citation type="submission" date="2018-11" db="EMBL/GenBank/DDBJ databases">
        <authorList>
            <consortium name="Pathogen Informatics"/>
        </authorList>
    </citation>
    <scope>NUCLEOTIDE SEQUENCE [LARGE SCALE GENOMIC DNA]</scope>
</reference>
<dbReference type="STRING" id="6205.A0A0R3XCE9"/>
<dbReference type="EMBL" id="UYWX01023210">
    <property type="protein sequence ID" value="VDM36189.1"/>
    <property type="molecule type" value="Genomic_DNA"/>
</dbReference>
<evidence type="ECO:0000313" key="3">
    <source>
        <dbReference type="Proteomes" id="UP000274429"/>
    </source>
</evidence>
<keyword evidence="3" id="KW-1185">Reference proteome</keyword>
<dbReference type="WBParaSite" id="TTAC_0001122601-mRNA-1">
    <property type="protein sequence ID" value="TTAC_0001122601-mRNA-1"/>
    <property type="gene ID" value="TTAC_0001122601"/>
</dbReference>
<keyword evidence="1" id="KW-1133">Transmembrane helix</keyword>
<name>A0A0R3XCE9_HYDTA</name>
<dbReference type="Proteomes" id="UP000274429">
    <property type="component" value="Unassembled WGS sequence"/>
</dbReference>
<dbReference type="AlphaFoldDB" id="A0A0R3XCE9"/>
<protein>
    <submittedName>
        <fullName evidence="4">Cadherin_C_2 domain-containing protein</fullName>
    </submittedName>
</protein>
<reference evidence="4" key="1">
    <citation type="submission" date="2017-02" db="UniProtKB">
        <authorList>
            <consortium name="WormBaseParasite"/>
        </authorList>
    </citation>
    <scope>IDENTIFICATION</scope>
</reference>
<proteinExistence type="predicted"/>
<keyword evidence="1" id="KW-0812">Transmembrane</keyword>
<sequence>MNVSKNLNPQVFADPALQPDTNYTLFAFVASSLYDVKDEVEEGDFVVSPKGTKVVRTMPLSTTWSSGTAVGAVGTGIAVFFSLICILLLALFVWWRYLGHQSVLWQKSKQYSLNMRPGRLSETITPSSVEDCMSAMPNSYRSWSFPLNLRDPRFLVIDPERGPDNTLLGTKDLREIAETFYREYKRLVNEFR</sequence>
<accession>A0A0R3XCE9</accession>
<feature type="transmembrane region" description="Helical" evidence="1">
    <location>
        <begin position="69"/>
        <end position="95"/>
    </location>
</feature>
<gene>
    <name evidence="2" type="ORF">TTAC_LOCUS11209</name>
</gene>
<dbReference type="OrthoDB" id="6058203at2759"/>
<evidence type="ECO:0000256" key="1">
    <source>
        <dbReference type="SAM" id="Phobius"/>
    </source>
</evidence>
<evidence type="ECO:0000313" key="4">
    <source>
        <dbReference type="WBParaSite" id="TTAC_0001122601-mRNA-1"/>
    </source>
</evidence>
<organism evidence="4">
    <name type="scientific">Hydatigena taeniaeformis</name>
    <name type="common">Feline tapeworm</name>
    <name type="synonym">Taenia taeniaeformis</name>
    <dbReference type="NCBI Taxonomy" id="6205"/>
    <lineage>
        <taxon>Eukaryota</taxon>
        <taxon>Metazoa</taxon>
        <taxon>Spiralia</taxon>
        <taxon>Lophotrochozoa</taxon>
        <taxon>Platyhelminthes</taxon>
        <taxon>Cestoda</taxon>
        <taxon>Eucestoda</taxon>
        <taxon>Cyclophyllidea</taxon>
        <taxon>Taeniidae</taxon>
        <taxon>Hydatigera</taxon>
    </lineage>
</organism>